<dbReference type="PATRIC" id="fig|49338.4.peg.36"/>
<dbReference type="EMBL" id="LK996017">
    <property type="protein sequence ID" value="CDW99918.1"/>
    <property type="molecule type" value="Genomic_DNA"/>
</dbReference>
<reference evidence="1" key="1">
    <citation type="submission" date="2014-07" db="EMBL/GenBank/DDBJ databases">
        <authorList>
            <person name="Hornung V.Bastian."/>
        </authorList>
    </citation>
    <scope>NUCLEOTIDE SEQUENCE</scope>
    <source>
        <strain evidence="1">PCE-S</strain>
    </source>
</reference>
<sequence>MNFEELKEMEYIKCVGLLAELIGLDADAKEKIHKSFQNIGIKNFFLHLESMDLPTEISEKLKSIKAIIQIVDVKRGRA</sequence>
<dbReference type="RefSeq" id="WP_208925059.1">
    <property type="nucleotide sequence ID" value="NZ_LK996017.1"/>
</dbReference>
<accession>A0A098AUC9</accession>
<dbReference type="AlphaFoldDB" id="A0A098AUC9"/>
<proteinExistence type="predicted"/>
<name>A0A098AUC9_DESHA</name>
<gene>
    <name evidence="1" type="ORF">DPCES_0031</name>
</gene>
<evidence type="ECO:0000313" key="1">
    <source>
        <dbReference type="EMBL" id="CDW99918.1"/>
    </source>
</evidence>
<protein>
    <submittedName>
        <fullName evidence="1">Uncharacterized protein</fullName>
    </submittedName>
</protein>
<organism evidence="1">
    <name type="scientific">Desulfitobacterium hafniense</name>
    <name type="common">Desulfitobacterium frappieri</name>
    <dbReference type="NCBI Taxonomy" id="49338"/>
    <lineage>
        <taxon>Bacteria</taxon>
        <taxon>Bacillati</taxon>
        <taxon>Bacillota</taxon>
        <taxon>Clostridia</taxon>
        <taxon>Eubacteriales</taxon>
        <taxon>Desulfitobacteriaceae</taxon>
        <taxon>Desulfitobacterium</taxon>
    </lineage>
</organism>